<dbReference type="AlphaFoldDB" id="F3KPT3"/>
<feature type="domain" description="Response regulatory" evidence="5">
    <location>
        <begin position="6"/>
        <end position="124"/>
    </location>
</feature>
<feature type="modified residue" description="4-aspartylphosphate" evidence="3">
    <location>
        <position position="59"/>
    </location>
</feature>
<feature type="domain" description="HTH luxR-type" evidence="4">
    <location>
        <begin position="152"/>
        <end position="217"/>
    </location>
</feature>
<dbReference type="CDD" id="cd06170">
    <property type="entry name" value="LuxR_C_like"/>
    <property type="match status" value="1"/>
</dbReference>
<dbReference type="SMART" id="SM00448">
    <property type="entry name" value="REC"/>
    <property type="match status" value="1"/>
</dbReference>
<evidence type="ECO:0000256" key="3">
    <source>
        <dbReference type="PROSITE-ProRule" id="PRU00169"/>
    </source>
</evidence>
<dbReference type="SUPFAM" id="SSF46894">
    <property type="entry name" value="C-terminal effector domain of the bipartite response regulators"/>
    <property type="match status" value="1"/>
</dbReference>
<dbReference type="Gene3D" id="3.40.50.2300">
    <property type="match status" value="1"/>
</dbReference>
<sequence>MQTPQRVLVIDDHPLFREGLFPLLRTLLPEANITGVGDVESALVMAKNTDGAVRLILVDLQLPRMSGLAAIGLLRQLQPDAPIAVVSGSEQQSDARAALAAGAQGFVPKSMRPPDMLHALRQVLEGGLEGGFYAPPSMAGAILGTAPRAGGGGTDEHGLTKRQHQVLARLCQGLSNKEIARDMNLTHNTVKTHISAIFKALNVMSRTQAIVEARLRGIVKD</sequence>
<accession>F3KPT3</accession>
<dbReference type="PROSITE" id="PS50043">
    <property type="entry name" value="HTH_LUXR_2"/>
    <property type="match status" value="1"/>
</dbReference>
<dbReference type="PANTHER" id="PTHR45566:SF2">
    <property type="entry name" value="NARL SUBFAMILY"/>
    <property type="match status" value="1"/>
</dbReference>
<keyword evidence="2" id="KW-0238">DNA-binding</keyword>
<proteinExistence type="predicted"/>
<dbReference type="GO" id="GO:0003677">
    <property type="term" value="F:DNA binding"/>
    <property type="evidence" value="ECO:0007669"/>
    <property type="project" value="UniProtKB-KW"/>
</dbReference>
<evidence type="ECO:0000259" key="4">
    <source>
        <dbReference type="PROSITE" id="PS50043"/>
    </source>
</evidence>
<dbReference type="PRINTS" id="PR00038">
    <property type="entry name" value="HTHLUXR"/>
</dbReference>
<dbReference type="SMART" id="SM00421">
    <property type="entry name" value="HTH_LUXR"/>
    <property type="match status" value="1"/>
</dbReference>
<dbReference type="InterPro" id="IPR051015">
    <property type="entry name" value="EvgA-like"/>
</dbReference>
<dbReference type="InterPro" id="IPR011006">
    <property type="entry name" value="CheY-like_superfamily"/>
</dbReference>
<comment type="caution">
    <text evidence="6">The sequence shown here is derived from an EMBL/GenBank/DDBJ whole genome shotgun (WGS) entry which is preliminary data.</text>
</comment>
<dbReference type="InterPro" id="IPR036388">
    <property type="entry name" value="WH-like_DNA-bd_sf"/>
</dbReference>
<evidence type="ECO:0000256" key="2">
    <source>
        <dbReference type="ARBA" id="ARBA00023125"/>
    </source>
</evidence>
<dbReference type="CDD" id="cd17535">
    <property type="entry name" value="REC_NarL-like"/>
    <property type="match status" value="1"/>
</dbReference>
<dbReference type="InterPro" id="IPR001789">
    <property type="entry name" value="Sig_transdc_resp-reg_receiver"/>
</dbReference>
<protein>
    <submittedName>
        <fullName evidence="6">Two-component response regulator</fullName>
    </submittedName>
</protein>
<dbReference type="PANTHER" id="PTHR45566">
    <property type="entry name" value="HTH-TYPE TRANSCRIPTIONAL REGULATOR YHJB-RELATED"/>
    <property type="match status" value="1"/>
</dbReference>
<dbReference type="Pfam" id="PF00072">
    <property type="entry name" value="Response_reg"/>
    <property type="match status" value="1"/>
</dbReference>
<dbReference type="GO" id="GO:0006355">
    <property type="term" value="P:regulation of DNA-templated transcription"/>
    <property type="evidence" value="ECO:0007669"/>
    <property type="project" value="InterPro"/>
</dbReference>
<keyword evidence="7" id="KW-1185">Reference proteome</keyword>
<dbReference type="EMBL" id="AEGR01000029">
    <property type="protein sequence ID" value="EGI78101.1"/>
    <property type="molecule type" value="Genomic_DNA"/>
</dbReference>
<dbReference type="Proteomes" id="UP000016368">
    <property type="component" value="Unassembled WGS sequence"/>
</dbReference>
<gene>
    <name evidence="6" type="ORF">HGR_02228</name>
</gene>
<dbReference type="InterPro" id="IPR000792">
    <property type="entry name" value="Tscrpt_reg_LuxR_C"/>
</dbReference>
<evidence type="ECO:0000259" key="5">
    <source>
        <dbReference type="PROSITE" id="PS50110"/>
    </source>
</evidence>
<organism evidence="6 7">
    <name type="scientific">Hylemonella gracilis ATCC 19624</name>
    <dbReference type="NCBI Taxonomy" id="887062"/>
    <lineage>
        <taxon>Bacteria</taxon>
        <taxon>Pseudomonadati</taxon>
        <taxon>Pseudomonadota</taxon>
        <taxon>Betaproteobacteria</taxon>
        <taxon>Burkholderiales</taxon>
        <taxon>Comamonadaceae</taxon>
        <taxon>Hylemonella</taxon>
    </lineage>
</organism>
<dbReference type="Gene3D" id="1.10.10.10">
    <property type="entry name" value="Winged helix-like DNA-binding domain superfamily/Winged helix DNA-binding domain"/>
    <property type="match status" value="1"/>
</dbReference>
<dbReference type="InterPro" id="IPR016032">
    <property type="entry name" value="Sig_transdc_resp-reg_C-effctor"/>
</dbReference>
<evidence type="ECO:0000256" key="1">
    <source>
        <dbReference type="ARBA" id="ARBA00022553"/>
    </source>
</evidence>
<evidence type="ECO:0000313" key="6">
    <source>
        <dbReference type="EMBL" id="EGI78101.1"/>
    </source>
</evidence>
<dbReference type="InterPro" id="IPR058245">
    <property type="entry name" value="NreC/VraR/RcsB-like_REC"/>
</dbReference>
<dbReference type="STRING" id="887062.HGR_02228"/>
<dbReference type="eggNOG" id="COG2197">
    <property type="taxonomic scope" value="Bacteria"/>
</dbReference>
<name>F3KPT3_9BURK</name>
<keyword evidence="1 3" id="KW-0597">Phosphoprotein</keyword>
<dbReference type="RefSeq" id="WP_006296419.1">
    <property type="nucleotide sequence ID" value="NZ_AEGR01000029.1"/>
</dbReference>
<dbReference type="Pfam" id="PF00196">
    <property type="entry name" value="GerE"/>
    <property type="match status" value="1"/>
</dbReference>
<dbReference type="PROSITE" id="PS50110">
    <property type="entry name" value="RESPONSE_REGULATORY"/>
    <property type="match status" value="1"/>
</dbReference>
<dbReference type="SUPFAM" id="SSF52172">
    <property type="entry name" value="CheY-like"/>
    <property type="match status" value="1"/>
</dbReference>
<dbReference type="GO" id="GO:0000160">
    <property type="term" value="P:phosphorelay signal transduction system"/>
    <property type="evidence" value="ECO:0007669"/>
    <property type="project" value="InterPro"/>
</dbReference>
<reference evidence="6 7" key="1">
    <citation type="journal article" date="2011" name="EMBO J.">
        <title>Structural diversity of bacterial flagellar motors.</title>
        <authorList>
            <person name="Chen S."/>
            <person name="Beeby M."/>
            <person name="Murphy G.E."/>
            <person name="Leadbetter J.R."/>
            <person name="Hendrixson D.R."/>
            <person name="Briegel A."/>
            <person name="Li Z."/>
            <person name="Shi J."/>
            <person name="Tocheva E.I."/>
            <person name="Muller A."/>
            <person name="Dobro M.J."/>
            <person name="Jensen G.J."/>
        </authorList>
    </citation>
    <scope>NUCLEOTIDE SEQUENCE [LARGE SCALE GENOMIC DNA]</scope>
    <source>
        <strain evidence="6 7">ATCC 19624</strain>
    </source>
</reference>
<evidence type="ECO:0000313" key="7">
    <source>
        <dbReference type="Proteomes" id="UP000016368"/>
    </source>
</evidence>
<dbReference type="OrthoDB" id="3374006at2"/>